<dbReference type="HOGENOM" id="CLU_1342255_0_0_10"/>
<keyword evidence="1" id="KW-0472">Membrane</keyword>
<gene>
    <name evidence="2" type="ORF">HMPREF0663_11628</name>
</gene>
<dbReference type="EMBL" id="AEPE02000005">
    <property type="protein sequence ID" value="EFZ36715.1"/>
    <property type="molecule type" value="Genomic_DNA"/>
</dbReference>
<feature type="transmembrane region" description="Helical" evidence="1">
    <location>
        <begin position="12"/>
        <end position="39"/>
    </location>
</feature>
<evidence type="ECO:0000256" key="1">
    <source>
        <dbReference type="SAM" id="Phobius"/>
    </source>
</evidence>
<evidence type="ECO:0000313" key="3">
    <source>
        <dbReference type="Proteomes" id="UP000005580"/>
    </source>
</evidence>
<organism evidence="2 3">
    <name type="scientific">Hoylesella oralis ATCC 33269</name>
    <dbReference type="NCBI Taxonomy" id="873533"/>
    <lineage>
        <taxon>Bacteria</taxon>
        <taxon>Pseudomonadati</taxon>
        <taxon>Bacteroidota</taxon>
        <taxon>Bacteroidia</taxon>
        <taxon>Bacteroidales</taxon>
        <taxon>Prevotellaceae</taxon>
        <taxon>Hoylesella</taxon>
    </lineage>
</organism>
<dbReference type="eggNOG" id="COG1196">
    <property type="taxonomic scope" value="Bacteria"/>
</dbReference>
<keyword evidence="1" id="KW-0812">Transmembrane</keyword>
<sequence>MQIAWSFGAKGVVVQAVAMHVAIMGLMTVTSVGLAIMAVSAIISAFSDKAGNATAEMKKAETTMKDYATANNTETESVKQARAALEINIAKLKDFHGTKQQEKKIVEEMNDTYGETMGYFSKVSEWYDALVKNSEAYCRQMIAEAKARNLANQIAQKEQEQFYFLKISFISERCHKVFRLRADTELTAPNAYAARHEILRPPLL</sequence>
<proteinExistence type="predicted"/>
<accession>E7RR27</accession>
<evidence type="ECO:0000313" key="2">
    <source>
        <dbReference type="EMBL" id="EFZ36715.1"/>
    </source>
</evidence>
<comment type="caution">
    <text evidence="2">The sequence shown here is derived from an EMBL/GenBank/DDBJ whole genome shotgun (WGS) entry which is preliminary data.</text>
</comment>
<keyword evidence="3" id="KW-1185">Reference proteome</keyword>
<protein>
    <submittedName>
        <fullName evidence="2">Uncharacterized protein</fullName>
    </submittedName>
</protein>
<dbReference type="AlphaFoldDB" id="E7RR27"/>
<keyword evidence="1" id="KW-1133">Transmembrane helix</keyword>
<dbReference type="Proteomes" id="UP000005580">
    <property type="component" value="Unassembled WGS sequence"/>
</dbReference>
<dbReference type="RefSeq" id="WP_004369783.1">
    <property type="nucleotide sequence ID" value="NZ_GL833119.1"/>
</dbReference>
<name>E7RR27_9BACT</name>
<reference evidence="2" key="1">
    <citation type="submission" date="2011-01" db="EMBL/GenBank/DDBJ databases">
        <authorList>
            <person name="Muzny D."/>
            <person name="Qin X."/>
            <person name="Buhay C."/>
            <person name="Dugan-Rocha S."/>
            <person name="Ding Y."/>
            <person name="Chen G."/>
            <person name="Hawes A."/>
            <person name="Holder M."/>
            <person name="Jhangiani S."/>
            <person name="Johnson A."/>
            <person name="Khan Z."/>
            <person name="Li Z."/>
            <person name="Liu W."/>
            <person name="Liu X."/>
            <person name="Perez L."/>
            <person name="Shen H."/>
            <person name="Wang Q."/>
            <person name="Watt J."/>
            <person name="Xi L."/>
            <person name="Xin Y."/>
            <person name="Zhou J."/>
            <person name="Deng J."/>
            <person name="Jiang H."/>
            <person name="Liu Y."/>
            <person name="Qu J."/>
            <person name="Song X.-Z."/>
            <person name="Zhang L."/>
            <person name="Villasana D."/>
            <person name="Johnson A."/>
            <person name="Liu J."/>
            <person name="Liyanage D."/>
            <person name="Lorensuhewa L."/>
            <person name="Robinson T."/>
            <person name="Song A."/>
            <person name="Song B.-B."/>
            <person name="Dinh H."/>
            <person name="Thornton R."/>
            <person name="Coyle M."/>
            <person name="Francisco L."/>
            <person name="Jackson L."/>
            <person name="Javaid M."/>
            <person name="Korchina V."/>
            <person name="Kovar C."/>
            <person name="Mata R."/>
            <person name="Mathew T."/>
            <person name="Ngo R."/>
            <person name="Nguyen L."/>
            <person name="Nguyen N."/>
            <person name="Okwuonu G."/>
            <person name="Ongeri F."/>
            <person name="Pham C."/>
            <person name="Simmons D."/>
            <person name="Wilczek-Boney K."/>
            <person name="Hale W."/>
            <person name="Jakkamsetti A."/>
            <person name="Pham P."/>
            <person name="Ruth R."/>
            <person name="San Lucas F."/>
            <person name="Warren J."/>
            <person name="Zhang J."/>
            <person name="Zhao Z."/>
            <person name="Zhou C."/>
            <person name="Zhu D."/>
            <person name="Lee S."/>
            <person name="Bess C."/>
            <person name="Blankenburg K."/>
            <person name="Forbes L."/>
            <person name="Fu Q."/>
            <person name="Gubbala S."/>
            <person name="Hirani K."/>
            <person name="Jayaseelan J.C."/>
            <person name="Lara F."/>
            <person name="Munidasa M."/>
            <person name="Palculict T."/>
            <person name="Patil S."/>
            <person name="Pu L.-L."/>
            <person name="Saada N."/>
            <person name="Tang L."/>
            <person name="Weissenberger G."/>
            <person name="Zhu Y."/>
            <person name="Hemphill L."/>
            <person name="Shang Y."/>
            <person name="Youmans B."/>
            <person name="Ayvaz T."/>
            <person name="Ross M."/>
            <person name="Santibanez J."/>
            <person name="Aqrawi P."/>
            <person name="Gross S."/>
            <person name="Joshi V."/>
            <person name="Fowler G."/>
            <person name="Nazareth L."/>
            <person name="Reid J."/>
            <person name="Worley K."/>
            <person name="Petrosino J."/>
            <person name="Highlander S."/>
            <person name="Gibbs R."/>
        </authorList>
    </citation>
    <scope>NUCLEOTIDE SEQUENCE [LARGE SCALE GENOMIC DNA]</scope>
    <source>
        <strain evidence="2">ATCC 33269</strain>
    </source>
</reference>
<dbReference type="STRING" id="28134.SAMN05444288_1275"/>